<dbReference type="PRINTS" id="PR00313">
    <property type="entry name" value="CABNDNGRPT"/>
</dbReference>
<dbReference type="NCBIfam" id="NF033510">
    <property type="entry name" value="Ca_tandemer"/>
    <property type="match status" value="29"/>
</dbReference>
<dbReference type="SUPFAM" id="SSF53300">
    <property type="entry name" value="vWA-like"/>
    <property type="match status" value="1"/>
</dbReference>
<evidence type="ECO:0000313" key="5">
    <source>
        <dbReference type="EMBL" id="AXW88669.1"/>
    </source>
</evidence>
<reference evidence="5 6" key="1">
    <citation type="submission" date="2017-08" db="EMBL/GenBank/DDBJ databases">
        <title>Comparative genomics of bacteria isolated from necrotic lesions of AOD affected trees.</title>
        <authorList>
            <person name="Doonan J."/>
            <person name="Denman S."/>
            <person name="McDonald J.E."/>
        </authorList>
    </citation>
    <scope>NUCLEOTIDE SEQUENCE [LARGE SCALE GENOMIC DNA]</scope>
    <source>
        <strain evidence="5 6">477</strain>
    </source>
</reference>
<feature type="compositionally biased region" description="Low complexity" evidence="3">
    <location>
        <begin position="129"/>
        <end position="138"/>
    </location>
</feature>
<dbReference type="GO" id="GO:0005509">
    <property type="term" value="F:calcium ion binding"/>
    <property type="evidence" value="ECO:0007669"/>
    <property type="project" value="InterPro"/>
</dbReference>
<dbReference type="InterPro" id="IPR011049">
    <property type="entry name" value="Serralysin-like_metalloprot_C"/>
</dbReference>
<dbReference type="InterPro" id="IPR013783">
    <property type="entry name" value="Ig-like_fold"/>
</dbReference>
<dbReference type="InterPro" id="IPR018511">
    <property type="entry name" value="Hemolysin-typ_Ca-bd_CS"/>
</dbReference>
<keyword evidence="6" id="KW-1185">Reference proteome</keyword>
<dbReference type="Pfam" id="PF13519">
    <property type="entry name" value="VWA_2"/>
    <property type="match status" value="1"/>
</dbReference>
<evidence type="ECO:0000256" key="2">
    <source>
        <dbReference type="ARBA" id="ARBA00023145"/>
    </source>
</evidence>
<evidence type="ECO:0000256" key="1">
    <source>
        <dbReference type="ARBA" id="ARBA00022837"/>
    </source>
</evidence>
<dbReference type="PROSITE" id="PS00330">
    <property type="entry name" value="HEMOLYSIN_CALCIUM"/>
    <property type="match status" value="3"/>
</dbReference>
<dbReference type="InterPro" id="IPR036465">
    <property type="entry name" value="vWFA_dom_sf"/>
</dbReference>
<feature type="region of interest" description="Disordered" evidence="3">
    <location>
        <begin position="58"/>
        <end position="83"/>
    </location>
</feature>
<dbReference type="Gene3D" id="2.60.40.10">
    <property type="entry name" value="Immunoglobulins"/>
    <property type="match status" value="29"/>
</dbReference>
<sequence length="4301" mass="436624">MSSVIGTIKFVIGQVFVVAQDGTQRQVSAGDHIYRGEQVATGNAGAVSISLPDGRTLDLGRDSQWSESQNTGTTAEHRATEAQDVASVQEAIAKGLDPTQSLEATAAGNEASTDIGEAGEGGGHRENVVLDLTNNVVDPTSGYETGTLTSASDVSSEDTSGGRLSSGMPTDSSSEAASADTTAPSLAISFAEDGKVEFKFSETPKDFDLTDITVDHGTITGLTQDPNDPTHWVAILTPENDYDGSVSVTVPDGSYTDDAGNPGQGSQGSVTVDTLAPDATITIDPITSDDRVNLAESGETQTITGRVGGEVKIGDTVTVTIGGNTYRTSVVDDDDGNNVWSVDVAGSTLADNSQIHAEVITTDDAGNLTTATADRGYAVDLIAPEASITIDDVTADNTLNIAEAGQPQAITGRVGNDVQVGDTVTVTIGDQAYQTTVTASDNGKVWSVNVPGDVLAGNNQIHAEVTTSDAAGNPTTATADQGYSVDISAPEASITIDNVTGDNTINIAEAGQPQAITGRVGNDVQVGDTVTVTIGDQAYQTTVTGSDNGNVWSVSVPGDVLAGNNQIHAEVTTTDGAGNATTAGADHNYAVDTAAPEASITIDDVTSDNTVNIAEAGQNQNVTGRVGNDVQVGDTVTVTIGDQSYQTTVTASDNGNVWSVTVPGDVLAGNSQIHAEVTTTDGAGNATTAGADHNYAVDTAAPEASITIDNVTGDNTINITEAGQPQAITGRVGNDVQVGDTVTVTIGEQAYQTTVTASDNGNVWSVTVPGEVLAGNNQIHAEVTTTDGAGNATTAGADHNYAVDTAAPEASITIDNVTGDNTINITEAGQPQAITGRVGNDVQVGDTVTVTIGDQAYQTTVTASDNGNVWSVNVPGEVLAGNNQIHAEVITSDAAGNPTTATADQGYVVDTTAPEASISIDNVTGDNTVNIAEAGQPQAITGRVGNDVQVGDTVTVTIGDQSYQTTVTASDNGNVWSVNVPGDILAGNSQIHAEVTTTDGAGNATTAGADHSYAVDTAAPEASITIDDVTADNTLNIDEAGQPQAITGRVGNDVQVGDTVTVTIGDQAYQTTVTASDNGNVWSVNVPGDVLAGNSQIHAEVTTTDGAGNATTAGADHNYAVDTAAPEASITIDNVTGDNTINITEAGQPQAITGRVGNDVQVGDTVTVTIGEQAYQTTVTASDNGNVWSVTVPGEVLAGNNQIHAEVTTTDGAGNATTAGADHNYAVDTAAPEASITIDNVTGDNTINITEAGQPQAITGRVGNDVQVGDTVTVTIGDQAYQTTVTASDNGNVWSVNVPGEVLAGNNQIHAEVITSDAAGNPTTATADQGYVVDTTAPEASITIDNVTGDNTVNIAEAGQPQAITGRVGNDVQVGDTVTVTIGDQSYQTTVTASDNGNVWSVNVPGDILAGNSQIHAEVTTTDGAGNATTAGADHSYAVDTAAPEASITIDDVTADNTLNIDEAGQPQAITGRVGNDVQVGDTVTVTIGDQAYQTTVTASDNGNVWSVNVPGDVLAGNNQIHAEVTTTDTAGNPTTASADHGYSVDTAAPEASITIDNVTGDNTINIAEAGQPQAITGRVGNDVQVGDTVTVTIGDQAYQTTVTASDNGNVWSVNVPGDVLAGNDQIHAEVTTTDGAGNATTAGADHNYAVDTAAPEASITIDDVTSDNTVNIAEAGQNQNVTGRVGNDVQVGDTVTVTIGDQSYQTTVTASDNGNVWSVTVPGDVLAGNSQIHAEVTTTDGAGNATTAGADHNYAVDTAAPEASITIDNVTGDNTINITEAGQPQAITGRVGNDVQVGDTVTVTIGEQAYQTTVTASDNGNVWSVTVPGEVLAGNNQIHAEVTTTDGAGNATTAGADHNYAVDTAAPEASITIDNVTGDNTINITEAGQPQAITGRVGNDVQVGDTVTVTIGDQAYQTTVTASDNGNVWSVNVPGEVLAGNNQIHAEVITSDAAGNPTTATADQGYVVDTTAPEASITIDNVTGDNTVNIAEAGQPQAITGRVGNDVQVGDTVTVTIGDQSYQTTVTASDNGNVWSVNVPGDILAGNSQIHAEVTTTDGAGNATTAGADHSYAVDTAAPEASITIDDVTADNTLNIDEAGQPQAITGRVGNDVQVGDTVTVTIGDQAYQTTVTASDNGNVWSVNVPGDVLAGNNQIHAEVTTTDTAGNPTTASADHGYSVDTAAPEASITIDNVTGDNTINIAEAGQPQAITGRVGNDVQVGDTVTVTIGDQAYQTTVTASDNGNVWSVNVPGDVLAGNDQIHAEVTTTDGAGNATTAGADHNYAVDTAAPEASITIDDVTSDNTVNIAEAGQNQNVTGRVGNDVQVGDTVTVTIGDQSYQTTVTASDNGNVWSVTVPGDVLAGNSQIHAEVTTTDGAGNATTAGADHNYAVDTAAPEASITIDNVTGDNTINITEAGQPQAITGRVGNDVQVGDTVTVTIGEQAYQTTVTASDNGNVWSVTVPGEVLAGNNQIHAEVTTTDGAGNATTAGADHNYAVDTAAPEASITIDNVTGDNTINITEAGQPQAITGRVGNDVQVGDTVTVTIGDQAYQTTVTASDNGNVWSVNVPGEVLAGNNQIHAEVTTTDGAGNATSAGADHSYAVDTAAPEASISIDNVTGDNTINITEAGQPQAITGRVGNDVQVGDTVTVTIGDQAYQTTVTGSDNGNVWSVNVPGDVLAGNNQIHAEVTTTDGAGNATTAGADHSYAVDTAAPEASIGIDDVTSDNTVNITEAGQPQAITGRVGNDVQVGDTVTVTIGDQSYRTTVTASDNGNVWSVNVPGDVLAGNNQIHAEVTTTDAAGNPTTASADHSYAVDTAAPEASITIDNVTGDNTLNIAEAGQPQAITGRVGNDVQVGDTVTVTIGDQAYQTTVTGSDNGNVWSVNVPGDVLAGNSQIHAEVTTTDGAGNATTAGADHNYAVDTAAPEASITIDNVTGDNTLNIAEAGQPQAITGRVGNDVQVGDTVTVTIGDQAYQTTVTASDNGNVWSVNVPGDVLAGNNQIHAEVTTTDAAGNPTTATADQGYSVDTAAPEASITIDTITDDDSINQAESNQPQTISGRVGNDVRVGDTVTVNVAGQSYQTNVTTAADGAKVWSVVILGSVLALDTVVHAAVTTTDQAGNATTATADHTYTVDTVLPDASITIDDVTSDNTINIAESGQTQTISGHVGNDVQAGDIVTVKVGDTSYQTEVIVNDDGDTVWSVNVPGAVLAGNAQIHAEVTTTDVVGNSATASADHSYAVDTSAPEASITIDAVTADNTINLAESGQTQTITGRVGNDVHVGDIVTVTVGGQSYQTNVFAAADGSNIWSVNVPGSVLAGDSQIHASVTTLDMSGNATTATADHGYGVDTVGPDGGSHTLTVAEDTALSIAWGDLGVSSDTSSIVISLLPDASAGSFYYSQGGEWHQVTVGQEFTAADTALRFVPAANVSGNGLAELSWQPVDAAGNTGSQGEVTVNVTPVADTPVVSLDITSGETVPTTPSYIKVNGGSENGGFDVQDGKIVRIGDNVRIWLSEGDTVPEIVGNGVVAYYGQGNSTGTSSQYTDLFVVHNGSGYYQDGNWRPLNAVTGNSGTEASGTRPDYIFVEGTTADGYATYVGPNNNAATNVNTYDSVNITYQGNTLISGANHLDGIIYGDGSYIAADKPDFKEESVAEQVGYQQHELTVSAALTDLDGSEQLSGITLTGIPEGSVLTDHINNVTVTVGADGVYLITNAQHLDTLAGTITIQTPVDAGKFDIIAQATATEVANYDSSTGYSSQEVEQFGATMGTTGDDVLTGTNSNDLIVGDVSGLQIMEGQNYNIAFLVDSSGSMSNDSISKTVSSLTNVFNNLIKSTSDVHAGSVNVFLADFDTKVGQTISVNLSDSNALSKLVAALETMTSGGGTNYEDVFKTAANWFQSDTVVSNSGTNLTYFITDGEPTYYQAGETDTIKVNSRTTLDIDSFDYQPGQTYYMNLSGVSREVISSSGDVYYYSNSGRGGVTRTVIGQVHAQGDGTYEISHLAGTGYNANSATTSNSSEGYALLQHVSNVEAIGVGDSLNASSLQHYDSDGVVLDHIDPAQLSEAILGSNQSLTGGHDTLLGGNGDDILFGDSISFDGIDGNGLPALQQYVGNQLHLGSDTTASVQQVHDYIAGHSAEFDVATSAGGNDTISGGSGNDILYGQGGNDNLDGGLGDDILYGGTGDDVLRGGVGNDTLIGGSGADTFVWKAGDTGFDTIKDFNPAEGDRIDLSDLVGELEAGTDISHYIRIVDNQGSPTIEVSTQGQFTDQGGATPDTSITLEHYNGTMPSLESLIAKPEHSA</sequence>
<dbReference type="NCBIfam" id="TIGR03661">
    <property type="entry name" value="T1SS_VCA0849"/>
    <property type="match status" value="1"/>
</dbReference>
<name>A0AAD0WMA5_9GAMM</name>
<dbReference type="InterPro" id="IPR002035">
    <property type="entry name" value="VWF_A"/>
</dbReference>
<feature type="compositionally biased region" description="Polar residues" evidence="3">
    <location>
        <begin position="63"/>
        <end position="74"/>
    </location>
</feature>
<dbReference type="SMART" id="SM00327">
    <property type="entry name" value="VWA"/>
    <property type="match status" value="1"/>
</dbReference>
<dbReference type="PROSITE" id="PS50234">
    <property type="entry name" value="VWFA"/>
    <property type="match status" value="1"/>
</dbReference>
<dbReference type="Pfam" id="PF00353">
    <property type="entry name" value="HemolysinCabind"/>
    <property type="match status" value="3"/>
</dbReference>
<accession>A0AAD0WMA5</accession>
<evidence type="ECO:0000313" key="6">
    <source>
        <dbReference type="Proteomes" id="UP000263881"/>
    </source>
</evidence>
<organism evidence="5 6">
    <name type="scientific">Lonsdalea britannica</name>
    <dbReference type="NCBI Taxonomy" id="1082704"/>
    <lineage>
        <taxon>Bacteria</taxon>
        <taxon>Pseudomonadati</taxon>
        <taxon>Pseudomonadota</taxon>
        <taxon>Gammaproteobacteria</taxon>
        <taxon>Enterobacterales</taxon>
        <taxon>Pectobacteriaceae</taxon>
        <taxon>Lonsdalea</taxon>
    </lineage>
</organism>
<proteinExistence type="predicted"/>
<feature type="compositionally biased region" description="Polar residues" evidence="3">
    <location>
        <begin position="142"/>
        <end position="163"/>
    </location>
</feature>
<dbReference type="RefSeq" id="WP_118895265.1">
    <property type="nucleotide sequence ID" value="NZ_CP023009.1"/>
</dbReference>
<dbReference type="InterPro" id="IPR019960">
    <property type="entry name" value="T1SS_VCA0849"/>
</dbReference>
<dbReference type="EMBL" id="CP023009">
    <property type="protein sequence ID" value="AXW88669.1"/>
    <property type="molecule type" value="Genomic_DNA"/>
</dbReference>
<evidence type="ECO:0000256" key="3">
    <source>
        <dbReference type="SAM" id="MobiDB-lite"/>
    </source>
</evidence>
<gene>
    <name evidence="5" type="ORF">CKQ53_17890</name>
</gene>
<feature type="region of interest" description="Disordered" evidence="3">
    <location>
        <begin position="97"/>
        <end position="182"/>
    </location>
</feature>
<keyword evidence="2" id="KW-0865">Zymogen</keyword>
<feature type="domain" description="VWFA" evidence="4">
    <location>
        <begin position="3802"/>
        <end position="4033"/>
    </location>
</feature>
<dbReference type="InterPro" id="IPR049826">
    <property type="entry name" value="Ig-like_ice"/>
</dbReference>
<evidence type="ECO:0000259" key="4">
    <source>
        <dbReference type="PROSITE" id="PS50234"/>
    </source>
</evidence>
<feature type="compositionally biased region" description="Low complexity" evidence="3">
    <location>
        <begin position="169"/>
        <end position="182"/>
    </location>
</feature>
<dbReference type="CDD" id="cd00198">
    <property type="entry name" value="vWFA"/>
    <property type="match status" value="1"/>
</dbReference>
<dbReference type="KEGG" id="lbq:CKQ53_17890"/>
<dbReference type="SUPFAM" id="SSF51120">
    <property type="entry name" value="beta-Roll"/>
    <property type="match status" value="1"/>
</dbReference>
<dbReference type="Proteomes" id="UP000263881">
    <property type="component" value="Chromosome"/>
</dbReference>
<protein>
    <recommendedName>
        <fullName evidence="4">VWFA domain-containing protein</fullName>
    </recommendedName>
</protein>
<keyword evidence="1" id="KW-0106">Calcium</keyword>
<dbReference type="InterPro" id="IPR001343">
    <property type="entry name" value="Hemolysn_Ca-bd"/>
</dbReference>
<dbReference type="NCBIfam" id="NF012196">
    <property type="entry name" value="Ig_like_ice"/>
    <property type="match status" value="29"/>
</dbReference>